<dbReference type="AlphaFoldDB" id="A0A9P5YT39"/>
<proteinExistence type="predicted"/>
<gene>
    <name evidence="1" type="ORF">BDN70DRAFT_258649</name>
</gene>
<comment type="caution">
    <text evidence="1">The sequence shown here is derived from an EMBL/GenBank/DDBJ whole genome shotgun (WGS) entry which is preliminary data.</text>
</comment>
<protein>
    <submittedName>
        <fullName evidence="1">Uncharacterized protein</fullName>
    </submittedName>
</protein>
<sequence length="55" mass="5991">MHGLEGIDDESCQRKLGCMHDGAQRRVYMHSAPGKALTRSMMFIDVHGGDRGAGC</sequence>
<reference evidence="1" key="1">
    <citation type="submission" date="2020-11" db="EMBL/GenBank/DDBJ databases">
        <authorList>
            <consortium name="DOE Joint Genome Institute"/>
            <person name="Ahrendt S."/>
            <person name="Riley R."/>
            <person name="Andreopoulos W."/>
            <person name="Labutti K."/>
            <person name="Pangilinan J."/>
            <person name="Ruiz-Duenas F.J."/>
            <person name="Barrasa J.M."/>
            <person name="Sanchez-Garcia M."/>
            <person name="Camarero S."/>
            <person name="Miyauchi S."/>
            <person name="Serrano A."/>
            <person name="Linde D."/>
            <person name="Babiker R."/>
            <person name="Drula E."/>
            <person name="Ayuso-Fernandez I."/>
            <person name="Pacheco R."/>
            <person name="Padilla G."/>
            <person name="Ferreira P."/>
            <person name="Barriuso J."/>
            <person name="Kellner H."/>
            <person name="Castanera R."/>
            <person name="Alfaro M."/>
            <person name="Ramirez L."/>
            <person name="Pisabarro A.G."/>
            <person name="Kuo A."/>
            <person name="Tritt A."/>
            <person name="Lipzen A."/>
            <person name="He G."/>
            <person name="Yan M."/>
            <person name="Ng V."/>
            <person name="Cullen D."/>
            <person name="Martin F."/>
            <person name="Rosso M.-N."/>
            <person name="Henrissat B."/>
            <person name="Hibbett D."/>
            <person name="Martinez A.T."/>
            <person name="Grigoriev I.V."/>
        </authorList>
    </citation>
    <scope>NUCLEOTIDE SEQUENCE</scope>
    <source>
        <strain evidence="1">CIRM-BRFM 674</strain>
    </source>
</reference>
<organism evidence="1 2">
    <name type="scientific">Pholiota conissans</name>
    <dbReference type="NCBI Taxonomy" id="109636"/>
    <lineage>
        <taxon>Eukaryota</taxon>
        <taxon>Fungi</taxon>
        <taxon>Dikarya</taxon>
        <taxon>Basidiomycota</taxon>
        <taxon>Agaricomycotina</taxon>
        <taxon>Agaricomycetes</taxon>
        <taxon>Agaricomycetidae</taxon>
        <taxon>Agaricales</taxon>
        <taxon>Agaricineae</taxon>
        <taxon>Strophariaceae</taxon>
        <taxon>Pholiota</taxon>
    </lineage>
</organism>
<evidence type="ECO:0000313" key="2">
    <source>
        <dbReference type="Proteomes" id="UP000807469"/>
    </source>
</evidence>
<name>A0A9P5YT39_9AGAR</name>
<accession>A0A9P5YT39</accession>
<evidence type="ECO:0000313" key="1">
    <source>
        <dbReference type="EMBL" id="KAF9475307.1"/>
    </source>
</evidence>
<dbReference type="Proteomes" id="UP000807469">
    <property type="component" value="Unassembled WGS sequence"/>
</dbReference>
<keyword evidence="2" id="KW-1185">Reference proteome</keyword>
<dbReference type="EMBL" id="MU155338">
    <property type="protein sequence ID" value="KAF9475307.1"/>
    <property type="molecule type" value="Genomic_DNA"/>
</dbReference>